<feature type="compositionally biased region" description="Basic and acidic residues" evidence="1">
    <location>
        <begin position="109"/>
        <end position="119"/>
    </location>
</feature>
<feature type="compositionally biased region" description="Basic residues" evidence="1">
    <location>
        <begin position="126"/>
        <end position="146"/>
    </location>
</feature>
<dbReference type="Proteomes" id="UP000825123">
    <property type="component" value="Chromosome"/>
</dbReference>
<reference evidence="2 3" key="1">
    <citation type="submission" date="2021-04" db="EMBL/GenBank/DDBJ databases">
        <title>Complete genome sequence of Stygiolobus sp. KN-1.</title>
        <authorList>
            <person name="Nakamura K."/>
            <person name="Sakai H."/>
            <person name="Kurosawa N."/>
        </authorList>
    </citation>
    <scope>NUCLEOTIDE SEQUENCE [LARGE SCALE GENOMIC DNA]</scope>
    <source>
        <strain evidence="2 3">KN-1</strain>
    </source>
</reference>
<dbReference type="AlphaFoldDB" id="A0A8D5U722"/>
<dbReference type="EMBL" id="AP024597">
    <property type="protein sequence ID" value="BCU69999.1"/>
    <property type="molecule type" value="Genomic_DNA"/>
</dbReference>
<accession>A0A8D5U722</accession>
<keyword evidence="3" id="KW-1185">Reference proteome</keyword>
<feature type="region of interest" description="Disordered" evidence="1">
    <location>
        <begin position="93"/>
        <end position="146"/>
    </location>
</feature>
<gene>
    <name evidence="2" type="ORF">KN1_12960</name>
</gene>
<evidence type="ECO:0000313" key="2">
    <source>
        <dbReference type="EMBL" id="BCU69999.1"/>
    </source>
</evidence>
<dbReference type="KEGG" id="csty:KN1_12960"/>
<proteinExistence type="predicted"/>
<sequence length="146" mass="17204">MLERARSNESKHYCRNTYVQGSRDFKGVYEMNLVTLAQLILLVLRDLNFKPRKHEPEDLAYTIAAYLLGVQVTKLGIPPSTLYYYTKKLGVKRRREERPPCPSCKSNRVVKDDQLEEKQNTSAKLAGRRPTKRQTTRWVKNKRREY</sequence>
<organism evidence="2 3">
    <name type="scientific">Stygiolobus caldivivus</name>
    <dbReference type="NCBI Taxonomy" id="2824673"/>
    <lineage>
        <taxon>Archaea</taxon>
        <taxon>Thermoproteota</taxon>
        <taxon>Thermoprotei</taxon>
        <taxon>Sulfolobales</taxon>
        <taxon>Sulfolobaceae</taxon>
        <taxon>Stygiolobus</taxon>
    </lineage>
</organism>
<name>A0A8D5U722_9CREN</name>
<evidence type="ECO:0000313" key="3">
    <source>
        <dbReference type="Proteomes" id="UP000825123"/>
    </source>
</evidence>
<protein>
    <submittedName>
        <fullName evidence="2">Uncharacterized protein</fullName>
    </submittedName>
</protein>
<evidence type="ECO:0000256" key="1">
    <source>
        <dbReference type="SAM" id="MobiDB-lite"/>
    </source>
</evidence>